<keyword evidence="3" id="KW-0378">Hydrolase</keyword>
<dbReference type="PRINTS" id="PR00111">
    <property type="entry name" value="ABHYDROLASE"/>
</dbReference>
<dbReference type="InterPro" id="IPR000073">
    <property type="entry name" value="AB_hydrolase_1"/>
</dbReference>
<dbReference type="OrthoDB" id="5195507at2"/>
<evidence type="ECO:0000313" key="4">
    <source>
        <dbReference type="Proteomes" id="UP000282460"/>
    </source>
</evidence>
<reference evidence="3 4" key="1">
    <citation type="submission" date="2018-10" db="EMBL/GenBank/DDBJ databases">
        <authorList>
            <person name="Li J."/>
        </authorList>
    </citation>
    <scope>NUCLEOTIDE SEQUENCE [LARGE SCALE GENOMIC DNA]</scope>
    <source>
        <strain evidence="3 4">ZD1-4</strain>
    </source>
</reference>
<dbReference type="InterPro" id="IPR050266">
    <property type="entry name" value="AB_hydrolase_sf"/>
</dbReference>
<dbReference type="GO" id="GO:0047372">
    <property type="term" value="F:monoacylglycerol lipase activity"/>
    <property type="evidence" value="ECO:0007669"/>
    <property type="project" value="TreeGrafter"/>
</dbReference>
<feature type="region of interest" description="Disordered" evidence="1">
    <location>
        <begin position="319"/>
        <end position="353"/>
    </location>
</feature>
<gene>
    <name evidence="3" type="ORF">D9V28_05205</name>
</gene>
<dbReference type="EMBL" id="RCWJ01000001">
    <property type="protein sequence ID" value="RLQ86234.1"/>
    <property type="molecule type" value="Genomic_DNA"/>
</dbReference>
<dbReference type="GO" id="GO:0016020">
    <property type="term" value="C:membrane"/>
    <property type="evidence" value="ECO:0007669"/>
    <property type="project" value="TreeGrafter"/>
</dbReference>
<dbReference type="SUPFAM" id="SSF53474">
    <property type="entry name" value="alpha/beta-Hydrolases"/>
    <property type="match status" value="1"/>
</dbReference>
<dbReference type="Gene3D" id="3.40.50.1820">
    <property type="entry name" value="alpha/beta hydrolase"/>
    <property type="match status" value="1"/>
</dbReference>
<dbReference type="Proteomes" id="UP000282460">
    <property type="component" value="Unassembled WGS sequence"/>
</dbReference>
<dbReference type="AlphaFoldDB" id="A0A3L7J740"/>
<evidence type="ECO:0000256" key="1">
    <source>
        <dbReference type="SAM" id="MobiDB-lite"/>
    </source>
</evidence>
<dbReference type="PANTHER" id="PTHR43798">
    <property type="entry name" value="MONOACYLGLYCEROL LIPASE"/>
    <property type="match status" value="1"/>
</dbReference>
<dbReference type="PRINTS" id="PR00412">
    <property type="entry name" value="EPOXHYDRLASE"/>
</dbReference>
<dbReference type="GO" id="GO:0046464">
    <property type="term" value="P:acylglycerol catabolic process"/>
    <property type="evidence" value="ECO:0007669"/>
    <property type="project" value="TreeGrafter"/>
</dbReference>
<sequence length="353" mass="38231">MTPTSPYSTLLGRIPVTKHSVLIGASLTTYWEYGTPSNGPTIVMVHGFRGDHHGLEPVVAHLPGFHMISPDLPGFGESEPLRLSRHDIDGYAGWLQRFVDALHLDEVPVLLGHSFGSIVVSAALARTDLSTNQLVLVNPIAAPALSGPRGILTRLAVFYYQMGAILPERLGFALLKNRIIVRVMSITMAKTKSRSLRRWIHSEHDRYFSAFSDRDVVLEAFKASVSHDVSEFARSIDVQTLLIAADRDDITPVSAQHTLVDLFPDATLKVLPDVGHLIHYELPARAASLIEKFLVPGENGAADAVDAADVHDADRIFESGTSADRGADAADADADADADAGVMRSSDSDEVSR</sequence>
<dbReference type="InterPro" id="IPR029058">
    <property type="entry name" value="AB_hydrolase_fold"/>
</dbReference>
<keyword evidence="4" id="KW-1185">Reference proteome</keyword>
<proteinExistence type="predicted"/>
<dbReference type="InterPro" id="IPR000639">
    <property type="entry name" value="Epox_hydrolase-like"/>
</dbReference>
<comment type="caution">
    <text evidence="3">The sequence shown here is derived from an EMBL/GenBank/DDBJ whole genome shotgun (WGS) entry which is preliminary data.</text>
</comment>
<feature type="domain" description="AB hydrolase-1" evidence="2">
    <location>
        <begin position="42"/>
        <end position="287"/>
    </location>
</feature>
<accession>A0A3L7J740</accession>
<name>A0A3L7J740_9MICO</name>
<dbReference type="Pfam" id="PF12697">
    <property type="entry name" value="Abhydrolase_6"/>
    <property type="match status" value="1"/>
</dbReference>
<organism evidence="3 4">
    <name type="scientific">Mycetocola zhadangensis</name>
    <dbReference type="NCBI Taxonomy" id="1164595"/>
    <lineage>
        <taxon>Bacteria</taxon>
        <taxon>Bacillati</taxon>
        <taxon>Actinomycetota</taxon>
        <taxon>Actinomycetes</taxon>
        <taxon>Micrococcales</taxon>
        <taxon>Microbacteriaceae</taxon>
        <taxon>Mycetocola</taxon>
    </lineage>
</organism>
<evidence type="ECO:0000313" key="3">
    <source>
        <dbReference type="EMBL" id="RLQ86234.1"/>
    </source>
</evidence>
<evidence type="ECO:0000259" key="2">
    <source>
        <dbReference type="Pfam" id="PF12697"/>
    </source>
</evidence>
<dbReference type="PANTHER" id="PTHR43798:SF5">
    <property type="entry name" value="MONOACYLGLYCEROL LIPASE ABHD6"/>
    <property type="match status" value="1"/>
</dbReference>
<protein>
    <submittedName>
        <fullName evidence="3">Alpha/beta hydrolase</fullName>
    </submittedName>
</protein>